<name>A0A6A9QQN9_SULME</name>
<evidence type="ECO:0000313" key="1">
    <source>
        <dbReference type="EMBL" id="MUN29615.1"/>
    </source>
</evidence>
<dbReference type="SUPFAM" id="SSF53850">
    <property type="entry name" value="Periplasmic binding protein-like II"/>
    <property type="match status" value="1"/>
</dbReference>
<evidence type="ECO:0000313" key="2">
    <source>
        <dbReference type="Proteomes" id="UP000470772"/>
    </source>
</evidence>
<dbReference type="Proteomes" id="UP000470772">
    <property type="component" value="Unassembled WGS sequence"/>
</dbReference>
<dbReference type="AlphaFoldDB" id="A0A6A9QQN9"/>
<proteinExistence type="predicted"/>
<sequence>MHDIYGNLSGVKVFVAGNQWFVIEDLISKLGKVLVETLPPGVVMKQVMGEQVKIGNLVIDVKPDVVSLPPSMINQVSDLVKNKIDYVENEVVLATNVQLKDVCDLMGLKIALPNPENEGIGQIFREVYEETCGDYVSLRERSYVTKVHHRETPKLMREGMVDAGVVWKTEAIKWGFRSVGTGRKGKLSFALTKWSGKEAEEVMNFLLSEDSKKVYERYGFKWIA</sequence>
<comment type="caution">
    <text evidence="1">The sequence shown here is derived from an EMBL/GenBank/DDBJ whole genome shotgun (WGS) entry which is preliminary data.</text>
</comment>
<protein>
    <submittedName>
        <fullName evidence="1">ABC transporter substrate-binding protein</fullName>
    </submittedName>
</protein>
<dbReference type="EMBL" id="WGGD01000005">
    <property type="protein sequence ID" value="MUN29615.1"/>
    <property type="molecule type" value="Genomic_DNA"/>
</dbReference>
<gene>
    <name evidence="1" type="ORF">GC250_09235</name>
</gene>
<reference evidence="1 2" key="1">
    <citation type="submission" date="2019-10" db="EMBL/GenBank/DDBJ databases">
        <title>Sequencing and Assembly of Multiple Reported Metal-Biooxidizing Members of the Extremely Thermoacidophilic Archaeal Family Sulfolobaceae.</title>
        <authorList>
            <person name="Counts J.A."/>
            <person name="Kelly R.M."/>
        </authorList>
    </citation>
    <scope>NUCLEOTIDE SEQUENCE [LARGE SCALE GENOMIC DNA]</scope>
    <source>
        <strain evidence="1 2">DSM 6482</strain>
    </source>
</reference>
<accession>A0A6A9QQN9</accession>
<dbReference type="Pfam" id="PF13531">
    <property type="entry name" value="SBP_bac_11"/>
    <property type="match status" value="1"/>
</dbReference>
<organism evidence="1 2">
    <name type="scientific">Sulfuracidifex metallicus DSM 6482 = JCM 9184</name>
    <dbReference type="NCBI Taxonomy" id="523847"/>
    <lineage>
        <taxon>Archaea</taxon>
        <taxon>Thermoproteota</taxon>
        <taxon>Thermoprotei</taxon>
        <taxon>Sulfolobales</taxon>
        <taxon>Sulfolobaceae</taxon>
        <taxon>Sulfuracidifex</taxon>
    </lineage>
</organism>
<keyword evidence="2" id="KW-1185">Reference proteome</keyword>